<dbReference type="EMBL" id="JALJOU010000012">
    <property type="protein sequence ID" value="KAK9840724.1"/>
    <property type="molecule type" value="Genomic_DNA"/>
</dbReference>
<accession>A0AAW1S3P4</accession>
<proteinExistence type="predicted"/>
<keyword evidence="2" id="KW-1185">Reference proteome</keyword>
<gene>
    <name evidence="1" type="ORF">WJX81_000315</name>
</gene>
<evidence type="ECO:0000313" key="2">
    <source>
        <dbReference type="Proteomes" id="UP001445335"/>
    </source>
</evidence>
<protein>
    <submittedName>
        <fullName evidence="1">Uncharacterized protein</fullName>
    </submittedName>
</protein>
<evidence type="ECO:0000313" key="1">
    <source>
        <dbReference type="EMBL" id="KAK9840724.1"/>
    </source>
</evidence>
<dbReference type="AlphaFoldDB" id="A0AAW1S3P4"/>
<comment type="caution">
    <text evidence="1">The sequence shown here is derived from an EMBL/GenBank/DDBJ whole genome shotgun (WGS) entry which is preliminary data.</text>
</comment>
<reference evidence="1 2" key="1">
    <citation type="journal article" date="2024" name="Nat. Commun.">
        <title>Phylogenomics reveals the evolutionary origins of lichenization in chlorophyte algae.</title>
        <authorList>
            <person name="Puginier C."/>
            <person name="Libourel C."/>
            <person name="Otte J."/>
            <person name="Skaloud P."/>
            <person name="Haon M."/>
            <person name="Grisel S."/>
            <person name="Petersen M."/>
            <person name="Berrin J.G."/>
            <person name="Delaux P.M."/>
            <person name="Dal Grande F."/>
            <person name="Keller J."/>
        </authorList>
    </citation>
    <scope>NUCLEOTIDE SEQUENCE [LARGE SCALE GENOMIC DNA]</scope>
    <source>
        <strain evidence="1 2">SAG 245.80</strain>
    </source>
</reference>
<name>A0AAW1S3P4_9CHLO</name>
<organism evidence="1 2">
    <name type="scientific">Elliptochloris bilobata</name>
    <dbReference type="NCBI Taxonomy" id="381761"/>
    <lineage>
        <taxon>Eukaryota</taxon>
        <taxon>Viridiplantae</taxon>
        <taxon>Chlorophyta</taxon>
        <taxon>core chlorophytes</taxon>
        <taxon>Trebouxiophyceae</taxon>
        <taxon>Trebouxiophyceae incertae sedis</taxon>
        <taxon>Elliptochloris clade</taxon>
        <taxon>Elliptochloris</taxon>
    </lineage>
</organism>
<sequence>MMAFHKARHRNDLIEVQDWVDRGKGTRTRTVWQQTPLVGPAWLRKLVGHNATMQSKDLQSAVWDACMSVGVFSLDAFVSLDGTRMLPLARVEWRIAPLAGCSACGTQVEAHVKCWAERFAYVGLQGAVEAALLSWRCPARPRLTRTARLCLRSKAWVALR</sequence>
<dbReference type="Proteomes" id="UP001445335">
    <property type="component" value="Unassembled WGS sequence"/>
</dbReference>